<reference evidence="3" key="1">
    <citation type="journal article" date="2019" name="Int. J. Syst. Evol. Microbiol.">
        <title>The Global Catalogue of Microorganisms (GCM) 10K type strain sequencing project: providing services to taxonomists for standard genome sequencing and annotation.</title>
        <authorList>
            <consortium name="The Broad Institute Genomics Platform"/>
            <consortium name="The Broad Institute Genome Sequencing Center for Infectious Disease"/>
            <person name="Wu L."/>
            <person name="Ma J."/>
        </authorList>
    </citation>
    <scope>NUCLEOTIDE SEQUENCE [LARGE SCALE GENOMIC DNA]</scope>
    <source>
        <strain evidence="3">JCM 6835</strain>
    </source>
</reference>
<dbReference type="EMBL" id="BAAATE010000058">
    <property type="protein sequence ID" value="GAA2699931.1"/>
    <property type="molecule type" value="Genomic_DNA"/>
</dbReference>
<organism evidence="2 3">
    <name type="scientific">Nonomuraea recticatena</name>
    <dbReference type="NCBI Taxonomy" id="46178"/>
    <lineage>
        <taxon>Bacteria</taxon>
        <taxon>Bacillati</taxon>
        <taxon>Actinomycetota</taxon>
        <taxon>Actinomycetes</taxon>
        <taxon>Streptosporangiales</taxon>
        <taxon>Streptosporangiaceae</taxon>
        <taxon>Nonomuraea</taxon>
    </lineage>
</organism>
<dbReference type="InterPro" id="IPR003615">
    <property type="entry name" value="HNH_nuc"/>
</dbReference>
<dbReference type="InterPro" id="IPR044925">
    <property type="entry name" value="His-Me_finger_sf"/>
</dbReference>
<dbReference type="RefSeq" id="WP_346157455.1">
    <property type="nucleotide sequence ID" value="NZ_BAAATE010000058.1"/>
</dbReference>
<evidence type="ECO:0000313" key="2">
    <source>
        <dbReference type="EMBL" id="GAA2699931.1"/>
    </source>
</evidence>
<dbReference type="SUPFAM" id="SSF54060">
    <property type="entry name" value="His-Me finger endonucleases"/>
    <property type="match status" value="1"/>
</dbReference>
<keyword evidence="3" id="KW-1185">Reference proteome</keyword>
<evidence type="ECO:0000259" key="1">
    <source>
        <dbReference type="Pfam" id="PF13392"/>
    </source>
</evidence>
<comment type="caution">
    <text evidence="2">The sequence shown here is derived from an EMBL/GenBank/DDBJ whole genome shotgun (WGS) entry which is preliminary data.</text>
</comment>
<dbReference type="Pfam" id="PF13392">
    <property type="entry name" value="HNH_3"/>
    <property type="match status" value="1"/>
</dbReference>
<name>A0ABP6FVA5_9ACTN</name>
<gene>
    <name evidence="2" type="ORF">GCM10010412_096790</name>
</gene>
<proteinExistence type="predicted"/>
<sequence>MHYQRWRKAGGQTSQPQRERSCRIDGCETPAYKTGLCNVHYLRIKRHGDPDAMKLRRGRIPCAVDGCRKPRKTMEWCGKHYERWKKHGDPLVTMLPRGDEIPVCKFDRCENRSKSLGWCVKHYTRYKKYGDPAITKYQRVQGPCSVDGCDEPTLARDMCIAHYARNRKFGDPHALTRVLALREVLGEIREAVGECVIWTGPLNDRGYGLGPRNRLAHRAIFELEVGPIPEGLTLDHLCRVRACVNPAHLEPVTRSVNTRRMQLAHWEIKARGEMTPEQWVGFWKDVEVHEVAA</sequence>
<dbReference type="Gene3D" id="3.90.75.10">
    <property type="entry name" value="Homing Intron 3 (I-ppo) Encoded Endonuclease, Chain A"/>
    <property type="match status" value="1"/>
</dbReference>
<dbReference type="Proteomes" id="UP001501666">
    <property type="component" value="Unassembled WGS sequence"/>
</dbReference>
<protein>
    <recommendedName>
        <fullName evidence="1">HNH nuclease domain-containing protein</fullName>
    </recommendedName>
</protein>
<evidence type="ECO:0000313" key="3">
    <source>
        <dbReference type="Proteomes" id="UP001501666"/>
    </source>
</evidence>
<accession>A0ABP6FVA5</accession>
<dbReference type="InterPro" id="IPR044930">
    <property type="entry name" value="Homing_endonuclease_His-Me"/>
</dbReference>
<feature type="domain" description="HNH nuclease" evidence="1">
    <location>
        <begin position="214"/>
        <end position="259"/>
    </location>
</feature>